<feature type="transmembrane region" description="Helical" evidence="1">
    <location>
        <begin position="6"/>
        <end position="24"/>
    </location>
</feature>
<keyword evidence="1" id="KW-0812">Transmembrane</keyword>
<name>A0A5C6LK93_9BACT</name>
<accession>A0A5C6LK93</accession>
<keyword evidence="1" id="KW-1133">Transmembrane helix</keyword>
<dbReference type="EMBL" id="VOHS01000048">
    <property type="protein sequence ID" value="TWV94337.1"/>
    <property type="molecule type" value="Genomic_DNA"/>
</dbReference>
<proteinExistence type="predicted"/>
<protein>
    <submittedName>
        <fullName evidence="2">Efflux RND transporter permease subunit</fullName>
    </submittedName>
</protein>
<organism evidence="2 3">
    <name type="scientific">Chitinophaga pinensis</name>
    <dbReference type="NCBI Taxonomy" id="79329"/>
    <lineage>
        <taxon>Bacteria</taxon>
        <taxon>Pseudomonadati</taxon>
        <taxon>Bacteroidota</taxon>
        <taxon>Chitinophagia</taxon>
        <taxon>Chitinophagales</taxon>
        <taxon>Chitinophagaceae</taxon>
        <taxon>Chitinophaga</taxon>
    </lineage>
</organism>
<comment type="caution">
    <text evidence="2">The sequence shown here is derived from an EMBL/GenBank/DDBJ whole genome shotgun (WGS) entry which is preliminary data.</text>
</comment>
<evidence type="ECO:0000313" key="3">
    <source>
        <dbReference type="Proteomes" id="UP000318815"/>
    </source>
</evidence>
<dbReference type="RefSeq" id="WP_146307821.1">
    <property type="nucleotide sequence ID" value="NZ_VOHS01000048.1"/>
</dbReference>
<dbReference type="Proteomes" id="UP000318815">
    <property type="component" value="Unassembled WGS sequence"/>
</dbReference>
<evidence type="ECO:0000256" key="1">
    <source>
        <dbReference type="SAM" id="Phobius"/>
    </source>
</evidence>
<gene>
    <name evidence="2" type="ORF">FEF09_26035</name>
</gene>
<reference evidence="2 3" key="1">
    <citation type="submission" date="2019-08" db="EMBL/GenBank/DDBJ databases">
        <title>Whole genome sequencing of chitin degrading bacteria Chitinophaga pinensis YS16.</title>
        <authorList>
            <person name="Singh R.P."/>
            <person name="Manchanda G."/>
            <person name="Maurya I.K."/>
            <person name="Joshi N.K."/>
            <person name="Srivastava A.K."/>
        </authorList>
    </citation>
    <scope>NUCLEOTIDE SEQUENCE [LARGE SCALE GENOMIC DNA]</scope>
    <source>
        <strain evidence="2 3">YS-16</strain>
    </source>
</reference>
<keyword evidence="1" id="KW-0472">Membrane</keyword>
<keyword evidence="3" id="KW-1185">Reference proteome</keyword>
<dbReference type="AlphaFoldDB" id="A0A5C6LK93"/>
<evidence type="ECO:0000313" key="2">
    <source>
        <dbReference type="EMBL" id="TWV94337.1"/>
    </source>
</evidence>
<sequence>MALKTQWIGISGLVLVTLVSAMLVHNTRTGFIPSEDQNFAAVSLHCSGISQERTQQVMKQINDRLIQ</sequence>
<dbReference type="Gene3D" id="1.20.1640.10">
    <property type="entry name" value="Multidrug efflux transporter AcrB transmembrane domain"/>
    <property type="match status" value="1"/>
</dbReference>
<dbReference type="Gene3D" id="3.30.70.1430">
    <property type="entry name" value="Multidrug efflux transporter AcrB pore domain"/>
    <property type="match status" value="1"/>
</dbReference>